<keyword evidence="6" id="KW-1185">Reference proteome</keyword>
<comment type="caution">
    <text evidence="5">The sequence shown here is derived from an EMBL/GenBank/DDBJ whole genome shotgun (WGS) entry which is preliminary data.</text>
</comment>
<dbReference type="InterPro" id="IPR020476">
    <property type="entry name" value="Nudix_hydrolase"/>
</dbReference>
<dbReference type="EMBL" id="BSSQ01000001">
    <property type="protein sequence ID" value="GLX65661.1"/>
    <property type="molecule type" value="Genomic_DNA"/>
</dbReference>
<gene>
    <name evidence="5" type="ORF">MU1_00050</name>
</gene>
<dbReference type="PRINTS" id="PR00502">
    <property type="entry name" value="NUDIXFAMILY"/>
</dbReference>
<dbReference type="PROSITE" id="PS00893">
    <property type="entry name" value="NUDIX_BOX"/>
    <property type="match status" value="1"/>
</dbReference>
<dbReference type="InterPro" id="IPR020084">
    <property type="entry name" value="NUDIX_hydrolase_CS"/>
</dbReference>
<dbReference type="SUPFAM" id="SSF55811">
    <property type="entry name" value="Nudix"/>
    <property type="match status" value="1"/>
</dbReference>
<comment type="similarity">
    <text evidence="3">Belongs to the Nudix hydrolase family.</text>
</comment>
<evidence type="ECO:0000313" key="5">
    <source>
        <dbReference type="EMBL" id="GLX65661.1"/>
    </source>
</evidence>
<evidence type="ECO:0000256" key="1">
    <source>
        <dbReference type="ARBA" id="ARBA00001946"/>
    </source>
</evidence>
<feature type="domain" description="Nudix hydrolase" evidence="4">
    <location>
        <begin position="24"/>
        <end position="149"/>
    </location>
</feature>
<dbReference type="Gene3D" id="3.90.79.10">
    <property type="entry name" value="Nucleoside Triphosphate Pyrophosphohydrolase"/>
    <property type="match status" value="1"/>
</dbReference>
<protein>
    <recommendedName>
        <fullName evidence="4">Nudix hydrolase domain-containing protein</fullName>
    </recommendedName>
</protein>
<proteinExistence type="inferred from homology"/>
<evidence type="ECO:0000256" key="3">
    <source>
        <dbReference type="RuleBase" id="RU003476"/>
    </source>
</evidence>
<sequence>MTVIMNKYGYEFIECIPIKEPKLLNQPLSGSYAVVRFEGKYLLCFNTWRKQWEVPAGGREINESAEECAKRELFEETGQVVHEMDLMGLLKVRKADGLVKCNPIYFAELDCIVPFKENDETDKIIFWDLTEDIGYIDEVDKEVLKWCKLLN</sequence>
<comment type="cofactor">
    <cofactor evidence="1">
        <name>Mg(2+)</name>
        <dbReference type="ChEBI" id="CHEBI:18420"/>
    </cofactor>
</comment>
<dbReference type="Pfam" id="PF00293">
    <property type="entry name" value="NUDIX"/>
    <property type="match status" value="1"/>
</dbReference>
<dbReference type="InterPro" id="IPR015797">
    <property type="entry name" value="NUDIX_hydrolase-like_dom_sf"/>
</dbReference>
<accession>A0ABQ6G7Z5</accession>
<keyword evidence="2 3" id="KW-0378">Hydrolase</keyword>
<dbReference type="PROSITE" id="PS51462">
    <property type="entry name" value="NUDIX"/>
    <property type="match status" value="1"/>
</dbReference>
<dbReference type="Proteomes" id="UP001157114">
    <property type="component" value="Unassembled WGS sequence"/>
</dbReference>
<evidence type="ECO:0000256" key="2">
    <source>
        <dbReference type="ARBA" id="ARBA00022801"/>
    </source>
</evidence>
<evidence type="ECO:0000313" key="6">
    <source>
        <dbReference type="Proteomes" id="UP001157114"/>
    </source>
</evidence>
<dbReference type="PANTHER" id="PTHR43046:SF2">
    <property type="entry name" value="8-OXO-DGTP DIPHOSPHATASE-RELATED"/>
    <property type="match status" value="1"/>
</dbReference>
<reference evidence="5 6" key="1">
    <citation type="submission" date="2023-03" db="EMBL/GenBank/DDBJ databases">
        <title>Draft genome sequence of the bacteria which degrade cell wall of Tricholomamatutake.</title>
        <authorList>
            <person name="Konishi Y."/>
            <person name="Fukuta Y."/>
            <person name="Shirasaka N."/>
        </authorList>
    </citation>
    <scope>NUCLEOTIDE SEQUENCE [LARGE SCALE GENOMIC DNA]</scope>
    <source>
        <strain evidence="6">mu1</strain>
    </source>
</reference>
<evidence type="ECO:0000259" key="4">
    <source>
        <dbReference type="PROSITE" id="PS51462"/>
    </source>
</evidence>
<name>A0ABQ6G7Z5_9BACL</name>
<dbReference type="PANTHER" id="PTHR43046">
    <property type="entry name" value="GDP-MANNOSE MANNOSYL HYDROLASE"/>
    <property type="match status" value="1"/>
</dbReference>
<organism evidence="5 6">
    <name type="scientific">Paenibacillus glycanilyticus</name>
    <dbReference type="NCBI Taxonomy" id="126569"/>
    <lineage>
        <taxon>Bacteria</taxon>
        <taxon>Bacillati</taxon>
        <taxon>Bacillota</taxon>
        <taxon>Bacilli</taxon>
        <taxon>Bacillales</taxon>
        <taxon>Paenibacillaceae</taxon>
        <taxon>Paenibacillus</taxon>
    </lineage>
</organism>
<dbReference type="RefSeq" id="WP_284236337.1">
    <property type="nucleotide sequence ID" value="NZ_BSSQ01000001.1"/>
</dbReference>
<dbReference type="InterPro" id="IPR000086">
    <property type="entry name" value="NUDIX_hydrolase_dom"/>
</dbReference>